<evidence type="ECO:0000313" key="3">
    <source>
        <dbReference type="Proteomes" id="UP000293764"/>
    </source>
</evidence>
<sequence length="133" mass="13714">MPVVLTFVALFTLIPAVVMVAAGLRLRRRPAEVARVPVTAVVVHVTADRASRVTFDYPAPDGSRLRATRLCGLATIRDNGLTVYVDPTNPTDVSLGGIASASGFGGVALIGGGLLFGLFGLTQLVSIAVGAVR</sequence>
<keyword evidence="1" id="KW-0812">Transmembrane</keyword>
<keyword evidence="1" id="KW-0472">Membrane</keyword>
<feature type="transmembrane region" description="Helical" evidence="1">
    <location>
        <begin position="104"/>
        <end position="132"/>
    </location>
</feature>
<name>A0A4Q5N740_9MICO</name>
<organism evidence="2 3">
    <name type="scientific">Pengzhenrongella frigida</name>
    <dbReference type="NCBI Taxonomy" id="1259133"/>
    <lineage>
        <taxon>Bacteria</taxon>
        <taxon>Bacillati</taxon>
        <taxon>Actinomycetota</taxon>
        <taxon>Actinomycetes</taxon>
        <taxon>Micrococcales</taxon>
        <taxon>Pengzhenrongella</taxon>
    </lineage>
</organism>
<gene>
    <name evidence="2" type="ORF">EUA98_04480</name>
</gene>
<dbReference type="AlphaFoldDB" id="A0A4Q5N740"/>
<evidence type="ECO:0000256" key="1">
    <source>
        <dbReference type="SAM" id="Phobius"/>
    </source>
</evidence>
<evidence type="ECO:0000313" key="2">
    <source>
        <dbReference type="EMBL" id="RYV52231.1"/>
    </source>
</evidence>
<keyword evidence="3" id="KW-1185">Reference proteome</keyword>
<reference evidence="2 3" key="1">
    <citation type="submission" date="2019-01" db="EMBL/GenBank/DDBJ databases">
        <title>Novel species of Cellulomonas.</title>
        <authorList>
            <person name="Liu Q."/>
            <person name="Xin Y.-H."/>
        </authorList>
    </citation>
    <scope>NUCLEOTIDE SEQUENCE [LARGE SCALE GENOMIC DNA]</scope>
    <source>
        <strain evidence="2 3">HLT2-17</strain>
    </source>
</reference>
<protein>
    <recommendedName>
        <fullName evidence="4">DUF3592 domain-containing protein</fullName>
    </recommendedName>
</protein>
<dbReference type="Proteomes" id="UP000293764">
    <property type="component" value="Unassembled WGS sequence"/>
</dbReference>
<dbReference type="EMBL" id="SDWW01000007">
    <property type="protein sequence ID" value="RYV52231.1"/>
    <property type="molecule type" value="Genomic_DNA"/>
</dbReference>
<comment type="caution">
    <text evidence="2">The sequence shown here is derived from an EMBL/GenBank/DDBJ whole genome shotgun (WGS) entry which is preliminary data.</text>
</comment>
<dbReference type="OrthoDB" id="4829946at2"/>
<accession>A0A4Q5N740</accession>
<dbReference type="RefSeq" id="WP_130101471.1">
    <property type="nucleotide sequence ID" value="NZ_SDWW01000007.1"/>
</dbReference>
<keyword evidence="1" id="KW-1133">Transmembrane helix</keyword>
<proteinExistence type="predicted"/>
<evidence type="ECO:0008006" key="4">
    <source>
        <dbReference type="Google" id="ProtNLM"/>
    </source>
</evidence>